<evidence type="ECO:0000256" key="1">
    <source>
        <dbReference type="SAM" id="MobiDB-lite"/>
    </source>
</evidence>
<keyword evidence="3" id="KW-1185">Reference proteome</keyword>
<feature type="region of interest" description="Disordered" evidence="1">
    <location>
        <begin position="39"/>
        <end position="64"/>
    </location>
</feature>
<proteinExistence type="predicted"/>
<organism evidence="2 3">
    <name type="scientific">Oryza meyeriana var. granulata</name>
    <dbReference type="NCBI Taxonomy" id="110450"/>
    <lineage>
        <taxon>Eukaryota</taxon>
        <taxon>Viridiplantae</taxon>
        <taxon>Streptophyta</taxon>
        <taxon>Embryophyta</taxon>
        <taxon>Tracheophyta</taxon>
        <taxon>Spermatophyta</taxon>
        <taxon>Magnoliopsida</taxon>
        <taxon>Liliopsida</taxon>
        <taxon>Poales</taxon>
        <taxon>Poaceae</taxon>
        <taxon>BOP clade</taxon>
        <taxon>Oryzoideae</taxon>
        <taxon>Oryzeae</taxon>
        <taxon>Oryzinae</taxon>
        <taxon>Oryza</taxon>
        <taxon>Oryza meyeriana</taxon>
    </lineage>
</organism>
<feature type="region of interest" description="Disordered" evidence="1">
    <location>
        <begin position="1"/>
        <end position="20"/>
    </location>
</feature>
<evidence type="ECO:0000313" key="3">
    <source>
        <dbReference type="Proteomes" id="UP000479710"/>
    </source>
</evidence>
<dbReference type="EMBL" id="SPHZ02000012">
    <property type="protein sequence ID" value="KAF0887610.1"/>
    <property type="molecule type" value="Genomic_DNA"/>
</dbReference>
<protein>
    <submittedName>
        <fullName evidence="2">Uncharacterized protein</fullName>
    </submittedName>
</protein>
<accession>A0A6G1BI61</accession>
<evidence type="ECO:0000313" key="2">
    <source>
        <dbReference type="EMBL" id="KAF0887610.1"/>
    </source>
</evidence>
<gene>
    <name evidence="2" type="ORF">E2562_002327</name>
</gene>
<dbReference type="AlphaFoldDB" id="A0A6G1BI61"/>
<sequence>MANTTTGGGDHRQGSKAGKAAERQLNCFVHLVAMMEGRQRPGDTGLHLGNCRPARRLSLGAPSS</sequence>
<dbReference type="Proteomes" id="UP000479710">
    <property type="component" value="Unassembled WGS sequence"/>
</dbReference>
<reference evidence="2 3" key="1">
    <citation type="submission" date="2019-11" db="EMBL/GenBank/DDBJ databases">
        <title>Whole genome sequence of Oryza granulata.</title>
        <authorList>
            <person name="Li W."/>
        </authorList>
    </citation>
    <scope>NUCLEOTIDE SEQUENCE [LARGE SCALE GENOMIC DNA]</scope>
    <source>
        <strain evidence="3">cv. Menghai</strain>
        <tissue evidence="2">Leaf</tissue>
    </source>
</reference>
<name>A0A6G1BI61_9ORYZ</name>
<comment type="caution">
    <text evidence="2">The sequence shown here is derived from an EMBL/GenBank/DDBJ whole genome shotgun (WGS) entry which is preliminary data.</text>
</comment>